<proteinExistence type="inferred from homology"/>
<evidence type="ECO:0000259" key="9">
    <source>
        <dbReference type="PROSITE" id="PS50928"/>
    </source>
</evidence>
<keyword evidence="6 8" id="KW-1133">Transmembrane helix</keyword>
<dbReference type="PROSITE" id="PS50928">
    <property type="entry name" value="ABC_TM1"/>
    <property type="match status" value="1"/>
</dbReference>
<evidence type="ECO:0000256" key="3">
    <source>
        <dbReference type="ARBA" id="ARBA00022448"/>
    </source>
</evidence>
<dbReference type="InterPro" id="IPR000515">
    <property type="entry name" value="MetI-like"/>
</dbReference>
<sequence>MAGATLSATGTANGAVSAQPATQLASGFVSKLVIIVPYVFLLIFFLVPFFIVFKISLSQVAIAMPPYTPALDFGGGISGILGQLKSLNFDNYVFLTQDPLYFNAYVTSVIVAGISTFLTLLIGYPIAYGMARAPATLRPTLLMLVILPFWTSFLIRVYAWIGILKPEGLLNQLLLSTGVINEPLIILNTYWAIFIGIVYSYLPFMVLPLYSALEKMDYSLVEAAEDLGCPPITAFWKITFPLSLPGVLAGSLLVFIPAVGEFVIPDLLGGSQTLMIGRTLWTEFNANRDWPVSSAVAVILLLVLIIPIVIFQHAQARAQEQGR</sequence>
<organism evidence="10 11">
    <name type="scientific">Mesorhizobium hungaricum</name>
    <dbReference type="NCBI Taxonomy" id="1566387"/>
    <lineage>
        <taxon>Bacteria</taxon>
        <taxon>Pseudomonadati</taxon>
        <taxon>Pseudomonadota</taxon>
        <taxon>Alphaproteobacteria</taxon>
        <taxon>Hyphomicrobiales</taxon>
        <taxon>Phyllobacteriaceae</taxon>
        <taxon>Mesorhizobium</taxon>
    </lineage>
</organism>
<feature type="transmembrane region" description="Helical" evidence="8">
    <location>
        <begin position="184"/>
        <end position="210"/>
    </location>
</feature>
<feature type="transmembrane region" description="Helical" evidence="8">
    <location>
        <begin position="28"/>
        <end position="53"/>
    </location>
</feature>
<keyword evidence="3 8" id="KW-0813">Transport</keyword>
<comment type="subcellular location">
    <subcellularLocation>
        <location evidence="1 8">Cell membrane</location>
        <topology evidence="1 8">Multi-pass membrane protein</topology>
    </subcellularLocation>
</comment>
<dbReference type="EMBL" id="MDEO01000036">
    <property type="protein sequence ID" value="OCX12366.1"/>
    <property type="molecule type" value="Genomic_DNA"/>
</dbReference>
<dbReference type="AlphaFoldDB" id="A0A1C2DCK9"/>
<dbReference type="SUPFAM" id="SSF161098">
    <property type="entry name" value="MetI-like"/>
    <property type="match status" value="1"/>
</dbReference>
<dbReference type="RefSeq" id="WP_024926076.1">
    <property type="nucleotide sequence ID" value="NZ_MDEO01000036.1"/>
</dbReference>
<dbReference type="Pfam" id="PF00528">
    <property type="entry name" value="BPD_transp_1"/>
    <property type="match status" value="1"/>
</dbReference>
<dbReference type="PANTHER" id="PTHR42929:SF3">
    <property type="entry name" value="PUTRESCINE TRANSPORT SYSTEM PERMEASE PROTEIN POTH"/>
    <property type="match status" value="1"/>
</dbReference>
<reference evidence="10 11" key="1">
    <citation type="submission" date="2016-08" db="EMBL/GenBank/DDBJ databases">
        <title>Whole genome sequence of Mesorhizobium sp. strain UASWS1009 isolated from industrial sewage.</title>
        <authorList>
            <person name="Crovadore J."/>
            <person name="Calmin G."/>
            <person name="Chablais R."/>
            <person name="Cochard B."/>
            <person name="Lefort F."/>
        </authorList>
    </citation>
    <scope>NUCLEOTIDE SEQUENCE [LARGE SCALE GENOMIC DNA]</scope>
    <source>
        <strain evidence="10 11">UASWS1009</strain>
    </source>
</reference>
<evidence type="ECO:0000256" key="6">
    <source>
        <dbReference type="ARBA" id="ARBA00022989"/>
    </source>
</evidence>
<evidence type="ECO:0000256" key="1">
    <source>
        <dbReference type="ARBA" id="ARBA00004651"/>
    </source>
</evidence>
<comment type="caution">
    <text evidence="10">The sequence shown here is derived from an EMBL/GenBank/DDBJ whole genome shotgun (WGS) entry which is preliminary data.</text>
</comment>
<gene>
    <name evidence="10" type="ORF">QV13_22225</name>
</gene>
<keyword evidence="4" id="KW-1003">Cell membrane</keyword>
<feature type="transmembrane region" description="Helical" evidence="8">
    <location>
        <begin position="242"/>
        <end position="264"/>
    </location>
</feature>
<protein>
    <submittedName>
        <fullName evidence="10">Putrescine/spermidine ABC transporter permease</fullName>
    </submittedName>
</protein>
<dbReference type="GO" id="GO:0055085">
    <property type="term" value="P:transmembrane transport"/>
    <property type="evidence" value="ECO:0007669"/>
    <property type="project" value="InterPro"/>
</dbReference>
<dbReference type="PANTHER" id="PTHR42929">
    <property type="entry name" value="INNER MEMBRANE ABC TRANSPORTER PERMEASE PROTEIN YDCU-RELATED-RELATED"/>
    <property type="match status" value="1"/>
</dbReference>
<dbReference type="Gene3D" id="1.10.3720.10">
    <property type="entry name" value="MetI-like"/>
    <property type="match status" value="1"/>
</dbReference>
<keyword evidence="7 8" id="KW-0472">Membrane</keyword>
<feature type="transmembrane region" description="Helical" evidence="8">
    <location>
        <begin position="65"/>
        <end position="84"/>
    </location>
</feature>
<evidence type="ECO:0000313" key="11">
    <source>
        <dbReference type="Proteomes" id="UP000094412"/>
    </source>
</evidence>
<dbReference type="STRING" id="1566387.QV13_22225"/>
<dbReference type="Proteomes" id="UP000094412">
    <property type="component" value="Unassembled WGS sequence"/>
</dbReference>
<comment type="similarity">
    <text evidence="2">Belongs to the binding-protein-dependent transport system permease family. CysTW subfamily.</text>
</comment>
<evidence type="ECO:0000256" key="2">
    <source>
        <dbReference type="ARBA" id="ARBA00007069"/>
    </source>
</evidence>
<evidence type="ECO:0000256" key="8">
    <source>
        <dbReference type="RuleBase" id="RU363032"/>
    </source>
</evidence>
<evidence type="ECO:0000256" key="7">
    <source>
        <dbReference type="ARBA" id="ARBA00023136"/>
    </source>
</evidence>
<evidence type="ECO:0000256" key="5">
    <source>
        <dbReference type="ARBA" id="ARBA00022692"/>
    </source>
</evidence>
<keyword evidence="5 8" id="KW-0812">Transmembrane</keyword>
<name>A0A1C2DCK9_9HYPH</name>
<evidence type="ECO:0000313" key="10">
    <source>
        <dbReference type="EMBL" id="OCX12366.1"/>
    </source>
</evidence>
<dbReference type="GO" id="GO:0005886">
    <property type="term" value="C:plasma membrane"/>
    <property type="evidence" value="ECO:0007669"/>
    <property type="project" value="UniProtKB-SubCell"/>
</dbReference>
<keyword evidence="11" id="KW-1185">Reference proteome</keyword>
<dbReference type="CDD" id="cd06261">
    <property type="entry name" value="TM_PBP2"/>
    <property type="match status" value="1"/>
</dbReference>
<feature type="domain" description="ABC transmembrane type-1" evidence="9">
    <location>
        <begin position="105"/>
        <end position="311"/>
    </location>
</feature>
<feature type="transmembrane region" description="Helical" evidence="8">
    <location>
        <begin position="290"/>
        <end position="311"/>
    </location>
</feature>
<feature type="transmembrane region" description="Helical" evidence="8">
    <location>
        <begin position="140"/>
        <end position="164"/>
    </location>
</feature>
<dbReference type="InterPro" id="IPR035906">
    <property type="entry name" value="MetI-like_sf"/>
</dbReference>
<evidence type="ECO:0000256" key="4">
    <source>
        <dbReference type="ARBA" id="ARBA00022475"/>
    </source>
</evidence>
<dbReference type="OrthoDB" id="9807047at2"/>
<feature type="transmembrane region" description="Helical" evidence="8">
    <location>
        <begin position="104"/>
        <end position="128"/>
    </location>
</feature>
<accession>A0A1C2DCK9</accession>